<dbReference type="PANTHER" id="PTHR43735">
    <property type="entry name" value="APOPTOSIS-INDUCING FACTOR 1"/>
    <property type="match status" value="1"/>
</dbReference>
<dbReference type="InterPro" id="IPR023753">
    <property type="entry name" value="FAD/NAD-binding_dom"/>
</dbReference>
<dbReference type="AlphaFoldDB" id="A0A9P8HMF9"/>
<dbReference type="Pfam" id="PF07992">
    <property type="entry name" value="Pyr_redox_2"/>
    <property type="match status" value="1"/>
</dbReference>
<proteinExistence type="inferred from homology"/>
<comment type="similarity">
    <text evidence="1">Belongs to the FAD-dependent oxidoreductase family.</text>
</comment>
<evidence type="ECO:0000313" key="6">
    <source>
        <dbReference type="EMBL" id="KAH0530388.1"/>
    </source>
</evidence>
<sequence length="388" mass="42669">MTHTIVVLGAGLAAAPVIRQVMRNTILPSNELRMIVVTPSTHFSWPIAMPRVVVPGQMDFDKVFYPLAPTFSKYPADKFELVLGAADLLDPIGQTINVSLNSGEERVIPYNTLIIATGTTAKDNMPWKLLGTIEQTRRSLQRLQSDIAKAETIVVAGGGLTGTETAGQLGFEYAKTNKKKVYFIYNSDLPLMPPIQQNVRKQAKTELEKMSVVLIPNTTVSKVTASENGIVLELYDKNGATKSLTTQAYVSTTGQAPNTRFVPLDMLDSHNFIKQTTTLQAEGFPNIFVLGDVGNLEGCKAQYAESQALHLIKALPAYLDGKRMPEYQLNTKVFYGITLGRSRATGQMGNMKLFSWFIWYLKGRTFLTESGSLIAAGKKTLTTTFESK</sequence>
<gene>
    <name evidence="6" type="ORF">TsFJ059_005010</name>
</gene>
<accession>A0A9P8HMF9</accession>
<evidence type="ECO:0000256" key="1">
    <source>
        <dbReference type="ARBA" id="ARBA00006442"/>
    </source>
</evidence>
<dbReference type="EMBL" id="JAIMJC010000002">
    <property type="protein sequence ID" value="KAH0530388.1"/>
    <property type="molecule type" value="Genomic_DNA"/>
</dbReference>
<dbReference type="PANTHER" id="PTHR43735:SF3">
    <property type="entry name" value="FERROPTOSIS SUPPRESSOR PROTEIN 1"/>
    <property type="match status" value="1"/>
</dbReference>
<keyword evidence="7" id="KW-1185">Reference proteome</keyword>
<dbReference type="PRINTS" id="PR00368">
    <property type="entry name" value="FADPNR"/>
</dbReference>
<dbReference type="GO" id="GO:0004174">
    <property type="term" value="F:electron-transferring-flavoprotein dehydrogenase activity"/>
    <property type="evidence" value="ECO:0007669"/>
    <property type="project" value="TreeGrafter"/>
</dbReference>
<dbReference type="Proteomes" id="UP000826573">
    <property type="component" value="Unassembled WGS sequence"/>
</dbReference>
<dbReference type="GO" id="GO:0050660">
    <property type="term" value="F:flavin adenine dinucleotide binding"/>
    <property type="evidence" value="ECO:0007669"/>
    <property type="project" value="TreeGrafter"/>
</dbReference>
<organism evidence="6 7">
    <name type="scientific">Trichoderma semiorbis</name>
    <dbReference type="NCBI Taxonomy" id="1491008"/>
    <lineage>
        <taxon>Eukaryota</taxon>
        <taxon>Fungi</taxon>
        <taxon>Dikarya</taxon>
        <taxon>Ascomycota</taxon>
        <taxon>Pezizomycotina</taxon>
        <taxon>Sordariomycetes</taxon>
        <taxon>Hypocreomycetidae</taxon>
        <taxon>Hypocreales</taxon>
        <taxon>Hypocreaceae</taxon>
        <taxon>Trichoderma</taxon>
    </lineage>
</organism>
<dbReference type="InterPro" id="IPR036188">
    <property type="entry name" value="FAD/NAD-bd_sf"/>
</dbReference>
<comment type="caution">
    <text evidence="6">The sequence shown here is derived from an EMBL/GenBank/DDBJ whole genome shotgun (WGS) entry which is preliminary data.</text>
</comment>
<dbReference type="Gene3D" id="3.50.50.100">
    <property type="match status" value="1"/>
</dbReference>
<dbReference type="SUPFAM" id="SSF51905">
    <property type="entry name" value="FAD/NAD(P)-binding domain"/>
    <property type="match status" value="2"/>
</dbReference>
<feature type="domain" description="FAD/NAD(P)-binding" evidence="5">
    <location>
        <begin position="4"/>
        <end position="307"/>
    </location>
</feature>
<keyword evidence="3" id="KW-0274">FAD</keyword>
<evidence type="ECO:0000256" key="4">
    <source>
        <dbReference type="ARBA" id="ARBA00023002"/>
    </source>
</evidence>
<evidence type="ECO:0000259" key="5">
    <source>
        <dbReference type="Pfam" id="PF07992"/>
    </source>
</evidence>
<dbReference type="GO" id="GO:0005737">
    <property type="term" value="C:cytoplasm"/>
    <property type="evidence" value="ECO:0007669"/>
    <property type="project" value="TreeGrafter"/>
</dbReference>
<keyword evidence="2" id="KW-0285">Flavoprotein</keyword>
<name>A0A9P8HMF9_9HYPO</name>
<reference evidence="6 7" key="1">
    <citation type="submission" date="2021-08" db="EMBL/GenBank/DDBJ databases">
        <title>The highly contiguous genome resource for Trichoderma semiorbis FJ059, a fungal antagonistic to plant pathogens.</title>
        <authorList>
            <person name="Liu T."/>
        </authorList>
    </citation>
    <scope>NUCLEOTIDE SEQUENCE [LARGE SCALE GENOMIC DNA]</scope>
    <source>
        <strain evidence="6 7">FJ059</strain>
    </source>
</reference>
<dbReference type="PRINTS" id="PR00469">
    <property type="entry name" value="PNDRDTASEII"/>
</dbReference>
<evidence type="ECO:0000256" key="2">
    <source>
        <dbReference type="ARBA" id="ARBA00022630"/>
    </source>
</evidence>
<evidence type="ECO:0000313" key="7">
    <source>
        <dbReference type="Proteomes" id="UP000826573"/>
    </source>
</evidence>
<keyword evidence="4" id="KW-0560">Oxidoreductase</keyword>
<protein>
    <recommendedName>
        <fullName evidence="5">FAD/NAD(P)-binding domain-containing protein</fullName>
    </recommendedName>
</protein>
<evidence type="ECO:0000256" key="3">
    <source>
        <dbReference type="ARBA" id="ARBA00022827"/>
    </source>
</evidence>